<feature type="domain" description="Carbamoyltransferase" evidence="2">
    <location>
        <begin position="3"/>
        <end position="359"/>
    </location>
</feature>
<dbReference type="PANTHER" id="PTHR34847:SF1">
    <property type="entry name" value="NODULATION PROTEIN U"/>
    <property type="match status" value="1"/>
</dbReference>
<dbReference type="SUPFAM" id="SSF53067">
    <property type="entry name" value="Actin-like ATPase domain"/>
    <property type="match status" value="1"/>
</dbReference>
<dbReference type="InterPro" id="IPR038152">
    <property type="entry name" value="Carbam_trans_C_sf"/>
</dbReference>
<dbReference type="GO" id="GO:0016740">
    <property type="term" value="F:transferase activity"/>
    <property type="evidence" value="ECO:0007669"/>
    <property type="project" value="UniProtKB-KW"/>
</dbReference>
<name>A0A3B1D3K9_9ZZZZ</name>
<sequence>MIILGLNAYYGDSSACIVADGELIAAAEEERFTRIKHWAGFPSEAIIYCLNEAGVEFKDIDHVAVNRNPKANFLKKALFALSKRPPLRRVAYRFKNAARIRDIGDVVNRELSFMCQKIKAEVHNVEHHVAHLSSSFFVSPFREAALVSMDCFGDFVGTMWGKGVDNMLEVGDRVFFPHSLGLFYLSVTQYLGFFKYGDEHKVMGLAAHGEPEFMKEMREILKLGDRHASVKDGKLFNLDLDFFTHQSEGVAMTWNDREPSMRTVFSKKLEDMLGPARKRGEEINERHKNIAASLQRRYEEVFFHILNMVYKETRCPNLVLSGGCAMNSMANGKIFDNTPFREVYIQPAAGDAGGAIGAAFYVWNQLLGMPRAFVLDKPYLGPGYSDYKIKQILDSHASEIEKENCHIRKMEETVNLCRNTARAIADGNVVGWFQGRMEWGPRALGNRSIVCDPRRHDMKDILNSKISRRESFRAFAPSIQLETTGEYFETDYPDPFMLKVYRIRPEKRDIIPAVTHVDGSGRLQTVRREDNPLYWQLIEEFRKITDVPVVLNSSFNENEPIVRQPEEALDCFLKTKMDVLVMGNFLISRT</sequence>
<dbReference type="InterPro" id="IPR003696">
    <property type="entry name" value="Carbtransf_dom"/>
</dbReference>
<dbReference type="Gene3D" id="3.30.420.40">
    <property type="match status" value="2"/>
</dbReference>
<evidence type="ECO:0000256" key="1">
    <source>
        <dbReference type="ARBA" id="ARBA00006129"/>
    </source>
</evidence>
<keyword evidence="4" id="KW-0808">Transferase</keyword>
<protein>
    <submittedName>
        <fullName evidence="4">Nodulation protein nolO</fullName>
        <ecNumber evidence="4">2.1.3.-</ecNumber>
    </submittedName>
</protein>
<dbReference type="PANTHER" id="PTHR34847">
    <property type="entry name" value="NODULATION PROTEIN U"/>
    <property type="match status" value="1"/>
</dbReference>
<dbReference type="Pfam" id="PF16861">
    <property type="entry name" value="Carbam_trans_C"/>
    <property type="match status" value="1"/>
</dbReference>
<proteinExistence type="inferred from homology"/>
<evidence type="ECO:0000259" key="3">
    <source>
        <dbReference type="Pfam" id="PF16861"/>
    </source>
</evidence>
<dbReference type="InterPro" id="IPR051338">
    <property type="entry name" value="NodU/CmcH_Carbamoyltrnsfr"/>
</dbReference>
<dbReference type="AlphaFoldDB" id="A0A3B1D3K9"/>
<dbReference type="CDD" id="cd24098">
    <property type="entry name" value="ASKHA_NBD_TobZ_N"/>
    <property type="match status" value="1"/>
</dbReference>
<dbReference type="EC" id="2.1.3.-" evidence="4"/>
<dbReference type="EMBL" id="UOGH01000126">
    <property type="protein sequence ID" value="VAX29590.1"/>
    <property type="molecule type" value="Genomic_DNA"/>
</dbReference>
<dbReference type="Gene3D" id="3.90.870.20">
    <property type="entry name" value="Carbamoyltransferase, C-terminal domain"/>
    <property type="match status" value="1"/>
</dbReference>
<dbReference type="InterPro" id="IPR031730">
    <property type="entry name" value="Carbam_trans_C"/>
</dbReference>
<comment type="similarity">
    <text evidence="1">Belongs to the NodU/CmcH family.</text>
</comment>
<dbReference type="InterPro" id="IPR043129">
    <property type="entry name" value="ATPase_NBD"/>
</dbReference>
<dbReference type="Pfam" id="PF02543">
    <property type="entry name" value="Carbam_trans_N"/>
    <property type="match status" value="1"/>
</dbReference>
<accession>A0A3B1D3K9</accession>
<evidence type="ECO:0000259" key="2">
    <source>
        <dbReference type="Pfam" id="PF02543"/>
    </source>
</evidence>
<reference evidence="4" key="1">
    <citation type="submission" date="2018-06" db="EMBL/GenBank/DDBJ databases">
        <authorList>
            <person name="Zhirakovskaya E."/>
        </authorList>
    </citation>
    <scope>NUCLEOTIDE SEQUENCE</scope>
</reference>
<feature type="domain" description="Carbamoyltransferase C-terminal" evidence="3">
    <location>
        <begin position="421"/>
        <end position="589"/>
    </location>
</feature>
<evidence type="ECO:0000313" key="4">
    <source>
        <dbReference type="EMBL" id="VAX29590.1"/>
    </source>
</evidence>
<gene>
    <name evidence="4" type="ORF">MNBD_NITROSPIRAE02-1181</name>
</gene>
<organism evidence="4">
    <name type="scientific">hydrothermal vent metagenome</name>
    <dbReference type="NCBI Taxonomy" id="652676"/>
    <lineage>
        <taxon>unclassified sequences</taxon>
        <taxon>metagenomes</taxon>
        <taxon>ecological metagenomes</taxon>
    </lineage>
</organism>